<dbReference type="InterPro" id="IPR035919">
    <property type="entry name" value="EAL_sf"/>
</dbReference>
<dbReference type="AlphaFoldDB" id="A0A318HHJ8"/>
<sequence length="621" mass="69753">MSLFNPKILIVDDTPQNIDVLSATVADCGADLLVATGGVRALELAARHLPDLILLDVMMPGMDGFEVCRRLKADPHTADLPVIFVTARTDDVALGFSVGAADYITKPIQADEVRARVNHQLERRALLAELKELNRVLEDKVRERTAELTRTNLQLRQEINERRYMQDRLNYLATHDFITRLYNRSALDAHASQLLARMQTEPGCQAVMMLIDIDQFRLVNETCGCIAGDELLRQFADTLAGLMGRSDFLARVGGDQFVIVTEDPGADQGGGLARLILKALQDFDFRWNERSFRLAATVAIVPLGRDQVSFDQLMQMADETAYLAKREGRGGLRWYTQATAAANAHRETVNWALVLLDALRQDRFRVFFQRLHPLGLTDSGAHTPLRVEALVRLWDPKTNLLVSPGQFISPAERFHLIGEIDRWMLARVLELLGQHPALQASLGQVTLNLSAISLREPGLAAHVAQLLTRHRVRPDLLCFELTETEAITNLDHARTFMQTLRTLGCRFSLDDFGSGYASFTYLRELPFDTLKIDGLFVRDMQTDASHQVMVRSMVDMARLLEKPVVAEFVETEPVARLLADLGVQWGQGYFFHQPELLTVEALTEQARQARHTYPAVEVEHG</sequence>
<evidence type="ECO:0000259" key="3">
    <source>
        <dbReference type="PROSITE" id="PS50110"/>
    </source>
</evidence>
<dbReference type="Pfam" id="PF00072">
    <property type="entry name" value="Response_reg"/>
    <property type="match status" value="1"/>
</dbReference>
<dbReference type="InterPro" id="IPR029787">
    <property type="entry name" value="Nucleotide_cyclase"/>
</dbReference>
<dbReference type="PROSITE" id="PS50887">
    <property type="entry name" value="GGDEF"/>
    <property type="match status" value="1"/>
</dbReference>
<reference evidence="6 7" key="1">
    <citation type="submission" date="2018-05" db="EMBL/GenBank/DDBJ databases">
        <title>Genomic Encyclopedia of Type Strains, Phase IV (KMG-IV): sequencing the most valuable type-strain genomes for metagenomic binning, comparative biology and taxonomic classification.</title>
        <authorList>
            <person name="Goeker M."/>
        </authorList>
    </citation>
    <scope>NUCLEOTIDE SEQUENCE [LARGE SCALE GENOMIC DNA]</scope>
    <source>
        <strain evidence="6 7">DSM 566</strain>
    </source>
</reference>
<dbReference type="SUPFAM" id="SSF55073">
    <property type="entry name" value="Nucleotide cyclase"/>
    <property type="match status" value="1"/>
</dbReference>
<dbReference type="GO" id="GO:0000160">
    <property type="term" value="P:phosphorelay signal transduction system"/>
    <property type="evidence" value="ECO:0007669"/>
    <property type="project" value="InterPro"/>
</dbReference>
<evidence type="ECO:0000256" key="2">
    <source>
        <dbReference type="SAM" id="Coils"/>
    </source>
</evidence>
<evidence type="ECO:0000259" key="5">
    <source>
        <dbReference type="PROSITE" id="PS50887"/>
    </source>
</evidence>
<dbReference type="CDD" id="cd19920">
    <property type="entry name" value="REC_PA4781-like"/>
    <property type="match status" value="1"/>
</dbReference>
<dbReference type="PROSITE" id="PS50110">
    <property type="entry name" value="RESPONSE_REGULATORY"/>
    <property type="match status" value="1"/>
</dbReference>
<evidence type="ECO:0000313" key="6">
    <source>
        <dbReference type="EMBL" id="PXW99543.1"/>
    </source>
</evidence>
<dbReference type="NCBIfam" id="TIGR00254">
    <property type="entry name" value="GGDEF"/>
    <property type="match status" value="1"/>
</dbReference>
<dbReference type="InterPro" id="IPR011006">
    <property type="entry name" value="CheY-like_superfamily"/>
</dbReference>
<dbReference type="SMART" id="SM00448">
    <property type="entry name" value="REC"/>
    <property type="match status" value="1"/>
</dbReference>
<dbReference type="Proteomes" id="UP000247811">
    <property type="component" value="Unassembled WGS sequence"/>
</dbReference>
<keyword evidence="2" id="KW-0175">Coiled coil</keyword>
<dbReference type="CDD" id="cd01949">
    <property type="entry name" value="GGDEF"/>
    <property type="match status" value="1"/>
</dbReference>
<dbReference type="SMART" id="SM00267">
    <property type="entry name" value="GGDEF"/>
    <property type="match status" value="1"/>
</dbReference>
<dbReference type="InterPro" id="IPR043128">
    <property type="entry name" value="Rev_trsase/Diguanyl_cyclase"/>
</dbReference>
<comment type="caution">
    <text evidence="6">The sequence shown here is derived from an EMBL/GenBank/DDBJ whole genome shotgun (WGS) entry which is preliminary data.</text>
</comment>
<dbReference type="InterPro" id="IPR001633">
    <property type="entry name" value="EAL_dom"/>
</dbReference>
<dbReference type="PANTHER" id="PTHR33121:SF23">
    <property type="entry name" value="CYCLIC DI-GMP PHOSPHODIESTERASE PDEB"/>
    <property type="match status" value="1"/>
</dbReference>
<dbReference type="Pfam" id="PF00563">
    <property type="entry name" value="EAL"/>
    <property type="match status" value="1"/>
</dbReference>
<feature type="domain" description="EAL" evidence="4">
    <location>
        <begin position="348"/>
        <end position="608"/>
    </location>
</feature>
<keyword evidence="7" id="KW-1185">Reference proteome</keyword>
<dbReference type="CDD" id="cd01948">
    <property type="entry name" value="EAL"/>
    <property type="match status" value="1"/>
</dbReference>
<dbReference type="InterPro" id="IPR050706">
    <property type="entry name" value="Cyclic-di-GMP_PDE-like"/>
</dbReference>
<evidence type="ECO:0000259" key="4">
    <source>
        <dbReference type="PROSITE" id="PS50883"/>
    </source>
</evidence>
<dbReference type="GO" id="GO:0071111">
    <property type="term" value="F:cyclic-guanylate-specific phosphodiesterase activity"/>
    <property type="evidence" value="ECO:0007669"/>
    <property type="project" value="InterPro"/>
</dbReference>
<dbReference type="PANTHER" id="PTHR33121">
    <property type="entry name" value="CYCLIC DI-GMP PHOSPHODIESTERASE PDEF"/>
    <property type="match status" value="1"/>
</dbReference>
<dbReference type="SMART" id="SM00052">
    <property type="entry name" value="EAL"/>
    <property type="match status" value="1"/>
</dbReference>
<dbReference type="Gene3D" id="3.40.50.2300">
    <property type="match status" value="1"/>
</dbReference>
<feature type="coiled-coil region" evidence="2">
    <location>
        <begin position="116"/>
        <end position="147"/>
    </location>
</feature>
<dbReference type="SUPFAM" id="SSF52172">
    <property type="entry name" value="CheY-like"/>
    <property type="match status" value="1"/>
</dbReference>
<dbReference type="SUPFAM" id="SSF141868">
    <property type="entry name" value="EAL domain-like"/>
    <property type="match status" value="1"/>
</dbReference>
<feature type="modified residue" description="4-aspartylphosphate" evidence="1">
    <location>
        <position position="56"/>
    </location>
</feature>
<protein>
    <submittedName>
        <fullName evidence="6">Diguanylate cyclase (GGDEF)-like protein</fullName>
    </submittedName>
</protein>
<evidence type="ECO:0000256" key="1">
    <source>
        <dbReference type="PROSITE-ProRule" id="PRU00169"/>
    </source>
</evidence>
<proteinExistence type="predicted"/>
<dbReference type="Gene3D" id="3.20.20.450">
    <property type="entry name" value="EAL domain"/>
    <property type="match status" value="1"/>
</dbReference>
<dbReference type="EMBL" id="QJJS01000001">
    <property type="protein sequence ID" value="PXW99543.1"/>
    <property type="molecule type" value="Genomic_DNA"/>
</dbReference>
<feature type="domain" description="GGDEF" evidence="5">
    <location>
        <begin position="204"/>
        <end position="337"/>
    </location>
</feature>
<organism evidence="6 7">
    <name type="scientific">Sphaerotilus hippei</name>
    <dbReference type="NCBI Taxonomy" id="744406"/>
    <lineage>
        <taxon>Bacteria</taxon>
        <taxon>Pseudomonadati</taxon>
        <taxon>Pseudomonadota</taxon>
        <taxon>Betaproteobacteria</taxon>
        <taxon>Burkholderiales</taxon>
        <taxon>Sphaerotilaceae</taxon>
        <taxon>Sphaerotilus</taxon>
    </lineage>
</organism>
<evidence type="ECO:0000313" key="7">
    <source>
        <dbReference type="Proteomes" id="UP000247811"/>
    </source>
</evidence>
<gene>
    <name evidence="6" type="ORF">C7444_101373</name>
</gene>
<keyword evidence="1" id="KW-0597">Phosphoprotein</keyword>
<dbReference type="RefSeq" id="WP_211317459.1">
    <property type="nucleotide sequence ID" value="NZ_QJJS01000001.1"/>
</dbReference>
<accession>A0A318HHJ8</accession>
<dbReference type="InterPro" id="IPR000160">
    <property type="entry name" value="GGDEF_dom"/>
</dbReference>
<feature type="domain" description="Response regulatory" evidence="3">
    <location>
        <begin position="7"/>
        <end position="121"/>
    </location>
</feature>
<dbReference type="InterPro" id="IPR001789">
    <property type="entry name" value="Sig_transdc_resp-reg_receiver"/>
</dbReference>
<dbReference type="PROSITE" id="PS50883">
    <property type="entry name" value="EAL"/>
    <property type="match status" value="1"/>
</dbReference>
<dbReference type="Gene3D" id="3.30.70.270">
    <property type="match status" value="1"/>
</dbReference>
<name>A0A318HHJ8_9BURK</name>
<dbReference type="Pfam" id="PF00990">
    <property type="entry name" value="GGDEF"/>
    <property type="match status" value="1"/>
</dbReference>